<evidence type="ECO:0000259" key="1">
    <source>
        <dbReference type="Pfam" id="PF00679"/>
    </source>
</evidence>
<reference evidence="2" key="1">
    <citation type="submission" date="2013-12" db="EMBL/GenBank/DDBJ databases">
        <title>A Varibaculum cambriense genome reconstructed from a premature infant gut community with otherwise low bacterial novelty that shifts toward anaerobic metabolism during the third week of life.</title>
        <authorList>
            <person name="Brown C.T."/>
            <person name="Sharon I."/>
            <person name="Thomas B.C."/>
            <person name="Castelle C.J."/>
            <person name="Morowitz M.J."/>
            <person name="Banfield J.F."/>
        </authorList>
    </citation>
    <scope>NUCLEOTIDE SEQUENCE</scope>
</reference>
<protein>
    <submittedName>
        <fullName evidence="2">Tetracycline resistance protein TetP, containing GTP-ase protein</fullName>
    </submittedName>
</protein>
<dbReference type="Gene3D" id="3.30.70.240">
    <property type="match status" value="1"/>
</dbReference>
<dbReference type="InterPro" id="IPR000640">
    <property type="entry name" value="EFG_V-like"/>
</dbReference>
<accession>W1XKK9</accession>
<feature type="domain" description="Elongation factor EFG" evidence="1">
    <location>
        <begin position="5"/>
        <end position="52"/>
    </location>
</feature>
<dbReference type="AlphaFoldDB" id="W1XKK9"/>
<name>W1XKK9_9ZZZZ</name>
<dbReference type="SUPFAM" id="SSF54980">
    <property type="entry name" value="EF-G C-terminal domain-like"/>
    <property type="match status" value="1"/>
</dbReference>
<comment type="caution">
    <text evidence="2">The sequence shown here is derived from an EMBL/GenBank/DDBJ whole genome shotgun (WGS) entry which is preliminary data.</text>
</comment>
<gene>
    <name evidence="2" type="ORF">Q604_UNBC16106G0001</name>
</gene>
<sequence>FEDPVNNEGKVIIIGRGPVSTFMDYTMEIAAFTRGKGIVNLIYDGYDVCHNSDEVIKRRDYNKNADIEYTSNSVFCSHGSGYIVEWQDSDQKMHCFK</sequence>
<dbReference type="EMBL" id="AZMM01016106">
    <property type="protein sequence ID" value="ETJ29354.1"/>
    <property type="molecule type" value="Genomic_DNA"/>
</dbReference>
<feature type="non-terminal residue" evidence="2">
    <location>
        <position position="1"/>
    </location>
</feature>
<dbReference type="Pfam" id="PF00679">
    <property type="entry name" value="EFG_C"/>
    <property type="match status" value="1"/>
</dbReference>
<proteinExistence type="predicted"/>
<organism evidence="2">
    <name type="scientific">human gut metagenome</name>
    <dbReference type="NCBI Taxonomy" id="408170"/>
    <lineage>
        <taxon>unclassified sequences</taxon>
        <taxon>metagenomes</taxon>
        <taxon>organismal metagenomes</taxon>
    </lineage>
</organism>
<dbReference type="InterPro" id="IPR035647">
    <property type="entry name" value="EFG_III/V"/>
</dbReference>
<evidence type="ECO:0000313" key="2">
    <source>
        <dbReference type="EMBL" id="ETJ29354.1"/>
    </source>
</evidence>